<reference evidence="1" key="1">
    <citation type="submission" date="2022-10" db="EMBL/GenBank/DDBJ databases">
        <title>Tapping the CABI collections for fungal endophytes: first genome assemblies for Collariella, Neodidymelliopsis, Ascochyta clinopodiicola, Didymella pomorum, Didymosphaeria variabile, Neocosmospora piperis and Neocucurbitaria cava.</title>
        <authorList>
            <person name="Hill R."/>
        </authorList>
    </citation>
    <scope>NUCLEOTIDE SEQUENCE</scope>
    <source>
        <strain evidence="1">IMI 366586</strain>
    </source>
</reference>
<protein>
    <submittedName>
        <fullName evidence="1">Uncharacterized protein</fullName>
    </submittedName>
</protein>
<dbReference type="EMBL" id="JAPEUR010000238">
    <property type="protein sequence ID" value="KAJ4314163.1"/>
    <property type="molecule type" value="Genomic_DNA"/>
</dbReference>
<comment type="caution">
    <text evidence="1">The sequence shown here is derived from an EMBL/GenBank/DDBJ whole genome shotgun (WGS) entry which is preliminary data.</text>
</comment>
<organism evidence="1 2">
    <name type="scientific">Fusarium piperis</name>
    <dbReference type="NCBI Taxonomy" id="1435070"/>
    <lineage>
        <taxon>Eukaryota</taxon>
        <taxon>Fungi</taxon>
        <taxon>Dikarya</taxon>
        <taxon>Ascomycota</taxon>
        <taxon>Pezizomycotina</taxon>
        <taxon>Sordariomycetes</taxon>
        <taxon>Hypocreomycetidae</taxon>
        <taxon>Hypocreales</taxon>
        <taxon>Nectriaceae</taxon>
        <taxon>Fusarium</taxon>
        <taxon>Fusarium solani species complex</taxon>
    </lineage>
</organism>
<keyword evidence="2" id="KW-1185">Reference proteome</keyword>
<dbReference type="OrthoDB" id="5426604at2759"/>
<dbReference type="AlphaFoldDB" id="A0A9W9BIV5"/>
<dbReference type="Gene3D" id="2.120.10.70">
    <property type="entry name" value="Fucose-specific lectin"/>
    <property type="match status" value="1"/>
</dbReference>
<name>A0A9W9BIV5_9HYPO</name>
<gene>
    <name evidence="1" type="ORF">N0V84_009047</name>
</gene>
<evidence type="ECO:0000313" key="2">
    <source>
        <dbReference type="Proteomes" id="UP001140502"/>
    </source>
</evidence>
<evidence type="ECO:0000313" key="1">
    <source>
        <dbReference type="EMBL" id="KAJ4314163.1"/>
    </source>
</evidence>
<dbReference type="Proteomes" id="UP001140502">
    <property type="component" value="Unassembled WGS sequence"/>
</dbReference>
<sequence>MASNALIWNPLASWHPKERSRKDRLMVFYNSTKGNLGLRQWTPGGELGWGNFWAERAESGKGNVKVGTGMTALHYLDWIRVYGIVSHLDEATKQTTDYISLLSPVIQSLSVKTDYDRLSGTGDGEGNAWLYYLNDDPPTIHERDLNNANSQKLANHLKLLDDKEHSARTHLASAWLHKEKKRFVFFQVNGGHTRALEVKGDKVDAKHGTPMAATSFVVADTEVLVLYTIRNADGLLSRNSSIDAGVNWETEILNGAGNPSPETLSAAANANIKENAVVFSATGTSEYQVYSDTWEAILAKHKLKL</sequence>
<accession>A0A9W9BIV5</accession>
<proteinExistence type="predicted"/>